<evidence type="ECO:0000313" key="2">
    <source>
        <dbReference type="EMBL" id="OHV18219.1"/>
    </source>
</evidence>
<proteinExistence type="predicted"/>
<reference evidence="2 3" key="1">
    <citation type="submission" date="2016-10" db="EMBL/GenBank/DDBJ databases">
        <title>Draft genome sequence of Methylobacterium extorquens CP3, a seed endophyte of Crotalaria pumila with plant growth-promoting and metal tolerance properties.</title>
        <authorList>
            <person name="Sanchez-Lopez A.S."/>
            <person name="Van Hamme J.D."/>
            <person name="Thijs S."/>
            <person name="Mcammond B.M."/>
            <person name="Stevens V."/>
            <person name="Gonzalez-Chavez M.D.C."/>
            <person name="Vangronsveld J."/>
        </authorList>
    </citation>
    <scope>NUCLEOTIDE SEQUENCE [LARGE SCALE GENOMIC DNA]</scope>
    <source>
        <strain evidence="2 3">CP3</strain>
    </source>
</reference>
<name>A0A1S1PAP1_METEX</name>
<gene>
    <name evidence="2" type="ORF">BK022_00960</name>
</gene>
<organism evidence="2 3">
    <name type="scientific">Methylorubrum extorquens</name>
    <name type="common">Methylobacterium dichloromethanicum</name>
    <name type="synonym">Methylobacterium extorquens</name>
    <dbReference type="NCBI Taxonomy" id="408"/>
    <lineage>
        <taxon>Bacteria</taxon>
        <taxon>Pseudomonadati</taxon>
        <taxon>Pseudomonadota</taxon>
        <taxon>Alphaproteobacteria</taxon>
        <taxon>Hyphomicrobiales</taxon>
        <taxon>Methylobacteriaceae</taxon>
        <taxon>Methylorubrum</taxon>
    </lineage>
</organism>
<sequence length="179" mass="18546">MRSGPPWASGIGSPFSSQASSTVSRVESGTERSTITSLGLSPAGRSSPPVPVTNCAPCTGPPRASTTARSGTPVQITQPAAPTVQGVPEIFWPGWSASCMYFRPLPEHCSTVATLARPIRFSSASVSVRGCVTPAISTRHASRSATMASEGGLTLLRMNRRSVGVTIPLPIQARLVSSV</sequence>
<evidence type="ECO:0000256" key="1">
    <source>
        <dbReference type="SAM" id="MobiDB-lite"/>
    </source>
</evidence>
<dbReference type="AlphaFoldDB" id="A0A1S1PAP1"/>
<feature type="compositionally biased region" description="Polar residues" evidence="1">
    <location>
        <begin position="64"/>
        <end position="80"/>
    </location>
</feature>
<comment type="caution">
    <text evidence="2">The sequence shown here is derived from an EMBL/GenBank/DDBJ whole genome shotgun (WGS) entry which is preliminary data.</text>
</comment>
<dbReference type="EMBL" id="MNAO01000004">
    <property type="protein sequence ID" value="OHV18219.1"/>
    <property type="molecule type" value="Genomic_DNA"/>
</dbReference>
<evidence type="ECO:0000313" key="3">
    <source>
        <dbReference type="Proteomes" id="UP000180215"/>
    </source>
</evidence>
<dbReference type="Proteomes" id="UP000180215">
    <property type="component" value="Unassembled WGS sequence"/>
</dbReference>
<accession>A0A1S1PAP1</accession>
<feature type="compositionally biased region" description="Polar residues" evidence="1">
    <location>
        <begin position="14"/>
        <end position="39"/>
    </location>
</feature>
<protein>
    <submittedName>
        <fullName evidence="2">Uncharacterized protein</fullName>
    </submittedName>
</protein>
<feature type="region of interest" description="Disordered" evidence="1">
    <location>
        <begin position="1"/>
        <end position="80"/>
    </location>
</feature>